<reference evidence="3" key="1">
    <citation type="submission" date="2022-08" db="EMBL/GenBank/DDBJ databases">
        <title>Genome sequencing of akame (Lates japonicus).</title>
        <authorList>
            <person name="Hashiguchi Y."/>
            <person name="Takahashi H."/>
        </authorList>
    </citation>
    <scope>NUCLEOTIDE SEQUENCE</scope>
    <source>
        <strain evidence="3">Kochi</strain>
    </source>
</reference>
<name>A0AAD3M5F4_LATJO</name>
<keyword evidence="4" id="KW-1185">Reference proteome</keyword>
<evidence type="ECO:0000256" key="2">
    <source>
        <dbReference type="SAM" id="SignalP"/>
    </source>
</evidence>
<feature type="signal peptide" evidence="2">
    <location>
        <begin position="1"/>
        <end position="17"/>
    </location>
</feature>
<dbReference type="AlphaFoldDB" id="A0AAD3M5F4"/>
<feature type="chain" id="PRO_5041919858" evidence="2">
    <location>
        <begin position="18"/>
        <end position="129"/>
    </location>
</feature>
<organism evidence="3 4">
    <name type="scientific">Lates japonicus</name>
    <name type="common">Japanese lates</name>
    <dbReference type="NCBI Taxonomy" id="270547"/>
    <lineage>
        <taxon>Eukaryota</taxon>
        <taxon>Metazoa</taxon>
        <taxon>Chordata</taxon>
        <taxon>Craniata</taxon>
        <taxon>Vertebrata</taxon>
        <taxon>Euteleostomi</taxon>
        <taxon>Actinopterygii</taxon>
        <taxon>Neopterygii</taxon>
        <taxon>Teleostei</taxon>
        <taxon>Neoteleostei</taxon>
        <taxon>Acanthomorphata</taxon>
        <taxon>Carangaria</taxon>
        <taxon>Carangaria incertae sedis</taxon>
        <taxon>Centropomidae</taxon>
        <taxon>Lates</taxon>
    </lineage>
</organism>
<sequence length="129" mass="13402">MGNWLSWAWAAVQSLYAVEPAEEPAVEPADTSADTQREAGNPTVIAQRGGVVSSPHVSGVVSRGRINMSTNVNNTFGQRPANTPAEIPTETGSPAVIAQDGGVVSRARLSRVLCGEDADASVNVTNKSD</sequence>
<proteinExistence type="predicted"/>
<keyword evidence="2" id="KW-0732">Signal</keyword>
<accession>A0AAD3M5F4</accession>
<feature type="region of interest" description="Disordered" evidence="1">
    <location>
        <begin position="22"/>
        <end position="44"/>
    </location>
</feature>
<protein>
    <submittedName>
        <fullName evidence="3">Uncharacterized protein</fullName>
    </submittedName>
</protein>
<feature type="compositionally biased region" description="Polar residues" evidence="1">
    <location>
        <begin position="69"/>
        <end position="81"/>
    </location>
</feature>
<dbReference type="Proteomes" id="UP001279410">
    <property type="component" value="Unassembled WGS sequence"/>
</dbReference>
<gene>
    <name evidence="3" type="ORF">AKAME5_002723900</name>
</gene>
<dbReference type="EMBL" id="BRZM01003384">
    <property type="protein sequence ID" value="GLD47920.1"/>
    <property type="molecule type" value="Genomic_DNA"/>
</dbReference>
<comment type="caution">
    <text evidence="3">The sequence shown here is derived from an EMBL/GenBank/DDBJ whole genome shotgun (WGS) entry which is preliminary data.</text>
</comment>
<feature type="region of interest" description="Disordered" evidence="1">
    <location>
        <begin position="69"/>
        <end position="93"/>
    </location>
</feature>
<evidence type="ECO:0000256" key="1">
    <source>
        <dbReference type="SAM" id="MobiDB-lite"/>
    </source>
</evidence>
<evidence type="ECO:0000313" key="4">
    <source>
        <dbReference type="Proteomes" id="UP001279410"/>
    </source>
</evidence>
<evidence type="ECO:0000313" key="3">
    <source>
        <dbReference type="EMBL" id="GLD47920.1"/>
    </source>
</evidence>